<dbReference type="FunFam" id="3.10.129.10:FF:000001">
    <property type="entry name" value="3-hydroxyacyl-[acyl-carrier-protein] dehydratase FabZ"/>
    <property type="match status" value="1"/>
</dbReference>
<keyword evidence="7 9" id="KW-0456">Lyase</keyword>
<keyword evidence="6 9" id="KW-0443">Lipid metabolism</keyword>
<dbReference type="AlphaFoldDB" id="A0A6S6QT41"/>
<comment type="catalytic activity">
    <reaction evidence="9">
        <text>a (3R)-hydroxyacyl-[ACP] = a (2E)-enoyl-[ACP] + H2O</text>
        <dbReference type="Rhea" id="RHEA:13097"/>
        <dbReference type="Rhea" id="RHEA-COMP:9925"/>
        <dbReference type="Rhea" id="RHEA-COMP:9945"/>
        <dbReference type="ChEBI" id="CHEBI:15377"/>
        <dbReference type="ChEBI" id="CHEBI:78784"/>
        <dbReference type="ChEBI" id="CHEBI:78827"/>
        <dbReference type="EC" id="4.2.1.59"/>
    </reaction>
</comment>
<dbReference type="SUPFAM" id="SSF54637">
    <property type="entry name" value="Thioesterase/thiol ester dehydrase-isomerase"/>
    <property type="match status" value="1"/>
</dbReference>
<dbReference type="KEGG" id="tso:IZ6_15100"/>
<dbReference type="InterPro" id="IPR029069">
    <property type="entry name" value="HotDog_dom_sf"/>
</dbReference>
<accession>A0A6S6QT41</accession>
<keyword evidence="5 9" id="KW-0441">Lipid A biosynthesis</keyword>
<evidence type="ECO:0000256" key="7">
    <source>
        <dbReference type="ARBA" id="ARBA00023239"/>
    </source>
</evidence>
<dbReference type="NCBIfam" id="NF000582">
    <property type="entry name" value="PRK00006.1"/>
    <property type="match status" value="1"/>
</dbReference>
<dbReference type="GO" id="GO:0016020">
    <property type="term" value="C:membrane"/>
    <property type="evidence" value="ECO:0007669"/>
    <property type="project" value="GOC"/>
</dbReference>
<dbReference type="Proteomes" id="UP000515317">
    <property type="component" value="Chromosome"/>
</dbReference>
<reference evidence="10 11" key="1">
    <citation type="submission" date="2020-08" db="EMBL/GenBank/DDBJ databases">
        <title>Genome sequence of Rhizobiales bacterium strain IZ6.</title>
        <authorList>
            <person name="Nakai R."/>
            <person name="Naganuma T."/>
        </authorList>
    </citation>
    <scope>NUCLEOTIDE SEQUENCE [LARGE SCALE GENOMIC DNA]</scope>
    <source>
        <strain evidence="10 11">IZ6</strain>
    </source>
</reference>
<dbReference type="HAMAP" id="MF_00406">
    <property type="entry name" value="FabZ"/>
    <property type="match status" value="1"/>
</dbReference>
<dbReference type="PANTHER" id="PTHR30272">
    <property type="entry name" value="3-HYDROXYACYL-[ACYL-CARRIER-PROTEIN] DEHYDRATASE"/>
    <property type="match status" value="1"/>
</dbReference>
<dbReference type="Pfam" id="PF07977">
    <property type="entry name" value="FabA"/>
    <property type="match status" value="1"/>
</dbReference>
<dbReference type="RefSeq" id="WP_222877383.1">
    <property type="nucleotide sequence ID" value="NZ_AP023361.1"/>
</dbReference>
<dbReference type="GO" id="GO:0006633">
    <property type="term" value="P:fatty acid biosynthetic process"/>
    <property type="evidence" value="ECO:0007669"/>
    <property type="project" value="UniProtKB-UniRule"/>
</dbReference>
<evidence type="ECO:0000256" key="8">
    <source>
        <dbReference type="ARBA" id="ARBA00025049"/>
    </source>
</evidence>
<keyword evidence="4 9" id="KW-0444">Lipid biosynthesis</keyword>
<comment type="function">
    <text evidence="8 9">Involved in unsaturated fatty acids biosynthesis. Catalyzes the dehydration of short chain beta-hydroxyacyl-ACPs and long chain saturated and unsaturated beta-hydroxyacyl-ACPs.</text>
</comment>
<evidence type="ECO:0000256" key="9">
    <source>
        <dbReference type="HAMAP-Rule" id="MF_00406"/>
    </source>
</evidence>
<dbReference type="InterPro" id="IPR010084">
    <property type="entry name" value="FabZ"/>
</dbReference>
<dbReference type="EC" id="4.2.1.59" evidence="9"/>
<evidence type="ECO:0000256" key="6">
    <source>
        <dbReference type="ARBA" id="ARBA00023098"/>
    </source>
</evidence>
<dbReference type="InterPro" id="IPR013114">
    <property type="entry name" value="FabA_FabZ"/>
</dbReference>
<proteinExistence type="inferred from homology"/>
<protein>
    <recommendedName>
        <fullName evidence="9">3-hydroxyacyl-[acyl-carrier-protein] dehydratase FabZ</fullName>
        <ecNumber evidence="9">4.2.1.59</ecNumber>
    </recommendedName>
    <alternativeName>
        <fullName evidence="9">(3R)-hydroxymyristoyl-[acyl-carrier-protein] dehydratase</fullName>
        <shortName evidence="9">(3R)-hydroxymyristoyl-ACP dehydrase</shortName>
    </alternativeName>
    <alternativeName>
        <fullName evidence="9">Beta-hydroxyacyl-ACP dehydratase</fullName>
    </alternativeName>
</protein>
<evidence type="ECO:0000256" key="4">
    <source>
        <dbReference type="ARBA" id="ARBA00022516"/>
    </source>
</evidence>
<evidence type="ECO:0000256" key="2">
    <source>
        <dbReference type="ARBA" id="ARBA00009174"/>
    </source>
</evidence>
<evidence type="ECO:0000256" key="5">
    <source>
        <dbReference type="ARBA" id="ARBA00022556"/>
    </source>
</evidence>
<evidence type="ECO:0000256" key="3">
    <source>
        <dbReference type="ARBA" id="ARBA00022490"/>
    </source>
</evidence>
<keyword evidence="3 9" id="KW-0963">Cytoplasm</keyword>
<dbReference type="CDD" id="cd01288">
    <property type="entry name" value="FabZ"/>
    <property type="match status" value="1"/>
</dbReference>
<keyword evidence="11" id="KW-1185">Reference proteome</keyword>
<evidence type="ECO:0000256" key="1">
    <source>
        <dbReference type="ARBA" id="ARBA00004496"/>
    </source>
</evidence>
<comment type="similarity">
    <text evidence="2 9">Belongs to the thioester dehydratase family. FabZ subfamily.</text>
</comment>
<dbReference type="GO" id="GO:0005737">
    <property type="term" value="C:cytoplasm"/>
    <property type="evidence" value="ECO:0007669"/>
    <property type="project" value="UniProtKB-SubCell"/>
</dbReference>
<dbReference type="Gene3D" id="3.10.129.10">
    <property type="entry name" value="Hotdog Thioesterase"/>
    <property type="match status" value="1"/>
</dbReference>
<dbReference type="PANTHER" id="PTHR30272:SF1">
    <property type="entry name" value="3-HYDROXYACYL-[ACYL-CARRIER-PROTEIN] DEHYDRATASE"/>
    <property type="match status" value="1"/>
</dbReference>
<gene>
    <name evidence="9 10" type="primary">fabZ</name>
    <name evidence="10" type="ORF">IZ6_15100</name>
</gene>
<dbReference type="GO" id="GO:0009245">
    <property type="term" value="P:lipid A biosynthetic process"/>
    <property type="evidence" value="ECO:0007669"/>
    <property type="project" value="UniProtKB-UniRule"/>
</dbReference>
<organism evidence="10 11">
    <name type="scientific">Terrihabitans soli</name>
    <dbReference type="NCBI Taxonomy" id="708113"/>
    <lineage>
        <taxon>Bacteria</taxon>
        <taxon>Pseudomonadati</taxon>
        <taxon>Pseudomonadota</taxon>
        <taxon>Alphaproteobacteria</taxon>
        <taxon>Hyphomicrobiales</taxon>
        <taxon>Terrihabitans</taxon>
    </lineage>
</organism>
<name>A0A6S6QT41_9HYPH</name>
<dbReference type="EMBL" id="AP023361">
    <property type="protein sequence ID" value="BCJ90775.1"/>
    <property type="molecule type" value="Genomic_DNA"/>
</dbReference>
<feature type="active site" evidence="9">
    <location>
        <position position="56"/>
    </location>
</feature>
<evidence type="ECO:0000313" key="11">
    <source>
        <dbReference type="Proteomes" id="UP000515317"/>
    </source>
</evidence>
<dbReference type="GO" id="GO:0019171">
    <property type="term" value="F:(3R)-hydroxyacyl-[acyl-carrier-protein] dehydratase activity"/>
    <property type="evidence" value="ECO:0007669"/>
    <property type="project" value="UniProtKB-EC"/>
</dbReference>
<comment type="subcellular location">
    <subcellularLocation>
        <location evidence="1 9">Cytoplasm</location>
    </subcellularLocation>
</comment>
<sequence>MTETKTLDSADIGRILQYLPHRYPFLLIDKIIEMNGDESCIGIKNVTINEPHFQGHFPKMPIMPGVLLIEAMAQTAGALWVSANGADKPKLVYFVTIDNCKFRKPVVPGDQVRIHIQKIKGRQGIWWFRGIAKVDDQVVAEADVSARIADA</sequence>
<evidence type="ECO:0000313" key="10">
    <source>
        <dbReference type="EMBL" id="BCJ90775.1"/>
    </source>
</evidence>
<dbReference type="NCBIfam" id="TIGR01750">
    <property type="entry name" value="fabZ"/>
    <property type="match status" value="1"/>
</dbReference>